<dbReference type="RefSeq" id="WP_057002183.1">
    <property type="nucleotide sequence ID" value="NZ_FNSH01000001.1"/>
</dbReference>
<organism evidence="1 2">
    <name type="scientific">Atopobium minutum</name>
    <dbReference type="NCBI Taxonomy" id="1381"/>
    <lineage>
        <taxon>Bacteria</taxon>
        <taxon>Bacillati</taxon>
        <taxon>Actinomycetota</taxon>
        <taxon>Coriobacteriia</taxon>
        <taxon>Coriobacteriales</taxon>
        <taxon>Atopobiaceae</taxon>
        <taxon>Atopobium</taxon>
    </lineage>
</organism>
<protein>
    <recommendedName>
        <fullName evidence="3">DUF5049 domain-containing protein</fullName>
    </recommendedName>
</protein>
<dbReference type="EMBL" id="FNSH01000001">
    <property type="protein sequence ID" value="SEB38430.1"/>
    <property type="molecule type" value="Genomic_DNA"/>
</dbReference>
<gene>
    <name evidence="1" type="ORF">SAMN04489746_0006</name>
</gene>
<dbReference type="Pfam" id="PF16468">
    <property type="entry name" value="DUF5049"/>
    <property type="match status" value="1"/>
</dbReference>
<dbReference type="AlphaFoldDB" id="A0AB38A484"/>
<name>A0AB38A484_9ACTN</name>
<dbReference type="InterPro" id="IPR032488">
    <property type="entry name" value="DUF5049"/>
</dbReference>
<sequence>MDEKVKEQILAIRDSGLTNMFDVNTVQRLAFERDFYELLNFIEEDKKAYIHFILTGE</sequence>
<evidence type="ECO:0008006" key="3">
    <source>
        <dbReference type="Google" id="ProtNLM"/>
    </source>
</evidence>
<evidence type="ECO:0000313" key="1">
    <source>
        <dbReference type="EMBL" id="SEB38430.1"/>
    </source>
</evidence>
<evidence type="ECO:0000313" key="2">
    <source>
        <dbReference type="Proteomes" id="UP000183687"/>
    </source>
</evidence>
<dbReference type="Proteomes" id="UP000183687">
    <property type="component" value="Unassembled WGS sequence"/>
</dbReference>
<reference evidence="1 2" key="1">
    <citation type="submission" date="2016-10" db="EMBL/GenBank/DDBJ databases">
        <authorList>
            <person name="Varghese N."/>
            <person name="Submissions S."/>
        </authorList>
    </citation>
    <scope>NUCLEOTIDE SEQUENCE [LARGE SCALE GENOMIC DNA]</scope>
    <source>
        <strain evidence="1 2">DSM 20586</strain>
    </source>
</reference>
<accession>A0AB38A484</accession>
<comment type="caution">
    <text evidence="1">The sequence shown here is derived from an EMBL/GenBank/DDBJ whole genome shotgun (WGS) entry which is preliminary data.</text>
</comment>
<proteinExistence type="predicted"/>